<dbReference type="GO" id="GO:0016853">
    <property type="term" value="F:isomerase activity"/>
    <property type="evidence" value="ECO:0007669"/>
    <property type="project" value="UniProtKB-KW"/>
</dbReference>
<dbReference type="RefSeq" id="XP_052747907.1">
    <property type="nucleotide sequence ID" value="XM_052891947.1"/>
</dbReference>
<dbReference type="PANTHER" id="PTHR43149">
    <property type="entry name" value="ENOYL-COA HYDRATASE"/>
    <property type="match status" value="1"/>
</dbReference>
<gene>
    <name evidence="7" type="primary">LOC113510195</name>
</gene>
<evidence type="ECO:0000256" key="4">
    <source>
        <dbReference type="ARBA" id="ARBA00023098"/>
    </source>
</evidence>
<dbReference type="Pfam" id="PF00378">
    <property type="entry name" value="ECH_1"/>
    <property type="match status" value="1"/>
</dbReference>
<dbReference type="CDD" id="cd06558">
    <property type="entry name" value="crotonase-like"/>
    <property type="match status" value="1"/>
</dbReference>
<keyword evidence="4" id="KW-0443">Lipid metabolism</keyword>
<evidence type="ECO:0000256" key="1">
    <source>
        <dbReference type="ARBA" id="ARBA00005005"/>
    </source>
</evidence>
<accession>A0ABM3M8Y9</accession>
<dbReference type="Proteomes" id="UP001652740">
    <property type="component" value="Unplaced"/>
</dbReference>
<evidence type="ECO:0000313" key="7">
    <source>
        <dbReference type="RefSeq" id="XP_052747907.1"/>
    </source>
</evidence>
<dbReference type="InterPro" id="IPR014748">
    <property type="entry name" value="Enoyl-CoA_hydra_C"/>
</dbReference>
<proteinExistence type="inferred from homology"/>
<keyword evidence="3" id="KW-0276">Fatty acid metabolism</keyword>
<dbReference type="InterPro" id="IPR045002">
    <property type="entry name" value="Ech1-like"/>
</dbReference>
<dbReference type="Gene3D" id="3.90.226.10">
    <property type="entry name" value="2-enoyl-CoA Hydratase, Chain A, domain 1"/>
    <property type="match status" value="1"/>
</dbReference>
<evidence type="ECO:0000256" key="2">
    <source>
        <dbReference type="ARBA" id="ARBA00005254"/>
    </source>
</evidence>
<dbReference type="SUPFAM" id="SSF52096">
    <property type="entry name" value="ClpP/crotonase"/>
    <property type="match status" value="1"/>
</dbReference>
<evidence type="ECO:0000256" key="5">
    <source>
        <dbReference type="ARBA" id="ARBA00023235"/>
    </source>
</evidence>
<evidence type="ECO:0000256" key="3">
    <source>
        <dbReference type="ARBA" id="ARBA00022832"/>
    </source>
</evidence>
<dbReference type="GeneID" id="113510195"/>
<dbReference type="PANTHER" id="PTHR43149:SF1">
    <property type="entry name" value="DELTA(3,5)-DELTA(2,4)-DIENOYL-COA ISOMERASE, MITOCHONDRIAL"/>
    <property type="match status" value="1"/>
</dbReference>
<protein>
    <submittedName>
        <fullName evidence="7">Delta(3,5)-Delta(2,4)-dienoyl-CoA isomerase, mitochondrial</fullName>
    </submittedName>
</protein>
<sequence>MASFIKSIIFNQPKKVASTLLRTYSAKADVTQYETLAVSVPKKNVFHVELNRPDKLNTFNEALWQDLGACFKALHENPECRVVVLSGRGKHFTAGIDLKSLLSGFTKINEVEDAARKARLFYELVKRFQTYITAVEDCTKPVLNVVHQACIGAGVNLTTAADIRYCTEDAWFQVKEVQIGLAGDVGVLQRLPKVIGSASVARELCYTARKVTAQEALSIGLVSRVFPDKDAAITEALNVAETIASMSPVAVQATKQNLVYSQDRTVAEGLEHICLINAINHQSEDITKAAIAQATKSGQPEFDDL</sequence>
<name>A0ABM3M8Y9_GALME</name>
<organism evidence="6 7">
    <name type="scientific">Galleria mellonella</name>
    <name type="common">Greater wax moth</name>
    <dbReference type="NCBI Taxonomy" id="7137"/>
    <lineage>
        <taxon>Eukaryota</taxon>
        <taxon>Metazoa</taxon>
        <taxon>Ecdysozoa</taxon>
        <taxon>Arthropoda</taxon>
        <taxon>Hexapoda</taxon>
        <taxon>Insecta</taxon>
        <taxon>Pterygota</taxon>
        <taxon>Neoptera</taxon>
        <taxon>Endopterygota</taxon>
        <taxon>Lepidoptera</taxon>
        <taxon>Glossata</taxon>
        <taxon>Ditrysia</taxon>
        <taxon>Pyraloidea</taxon>
        <taxon>Pyralidae</taxon>
        <taxon>Galleriinae</taxon>
        <taxon>Galleria</taxon>
    </lineage>
</organism>
<keyword evidence="6" id="KW-1185">Reference proteome</keyword>
<comment type="similarity">
    <text evidence="2">Belongs to the enoyl-CoA hydratase/isomerase family.</text>
</comment>
<dbReference type="InterPro" id="IPR001753">
    <property type="entry name" value="Enoyl-CoA_hydra/iso"/>
</dbReference>
<comment type="pathway">
    <text evidence="1">Lipid metabolism; fatty acid beta-oxidation.</text>
</comment>
<dbReference type="Gene3D" id="1.10.12.10">
    <property type="entry name" value="Lyase 2-enoyl-coa Hydratase, Chain A, domain 2"/>
    <property type="match status" value="1"/>
</dbReference>
<keyword evidence="5 7" id="KW-0413">Isomerase</keyword>
<reference evidence="7" key="1">
    <citation type="submission" date="2025-08" db="UniProtKB">
        <authorList>
            <consortium name="RefSeq"/>
        </authorList>
    </citation>
    <scope>IDENTIFICATION</scope>
    <source>
        <tissue evidence="7">Whole larvae</tissue>
    </source>
</reference>
<evidence type="ECO:0000313" key="6">
    <source>
        <dbReference type="Proteomes" id="UP001652740"/>
    </source>
</evidence>
<dbReference type="InterPro" id="IPR029045">
    <property type="entry name" value="ClpP/crotonase-like_dom_sf"/>
</dbReference>